<protein>
    <recommendedName>
        <fullName evidence="10">G-protein coupled receptors family 1 profile domain-containing protein</fullName>
    </recommendedName>
</protein>
<feature type="transmembrane region" description="Helical" evidence="9">
    <location>
        <begin position="216"/>
        <end position="238"/>
    </location>
</feature>
<comment type="subcellular location">
    <subcellularLocation>
        <location evidence="1">Membrane</location>
        <topology evidence="1">Multi-pass membrane protein</topology>
    </subcellularLocation>
</comment>
<evidence type="ECO:0000256" key="9">
    <source>
        <dbReference type="SAM" id="Phobius"/>
    </source>
</evidence>
<evidence type="ECO:0000256" key="7">
    <source>
        <dbReference type="ARBA" id="ARBA00023170"/>
    </source>
</evidence>
<proteinExistence type="inferred from homology"/>
<feature type="transmembrane region" description="Helical" evidence="9">
    <location>
        <begin position="49"/>
        <end position="71"/>
    </location>
</feature>
<dbReference type="PANTHER" id="PTHR24235">
    <property type="entry name" value="NEUROPEPTIDE Y RECEPTOR"/>
    <property type="match status" value="1"/>
</dbReference>
<keyword evidence="6 9" id="KW-0472">Membrane</keyword>
<evidence type="ECO:0000256" key="1">
    <source>
        <dbReference type="ARBA" id="ARBA00004141"/>
    </source>
</evidence>
<feature type="domain" description="G-protein coupled receptors family 1 profile" evidence="10">
    <location>
        <begin position="61"/>
        <end position="283"/>
    </location>
</feature>
<dbReference type="SUPFAM" id="SSF81321">
    <property type="entry name" value="Family A G protein-coupled receptor-like"/>
    <property type="match status" value="1"/>
</dbReference>
<dbReference type="GO" id="GO:0016020">
    <property type="term" value="C:membrane"/>
    <property type="evidence" value="ECO:0007669"/>
    <property type="project" value="UniProtKB-SubCell"/>
</dbReference>
<evidence type="ECO:0000256" key="2">
    <source>
        <dbReference type="ARBA" id="ARBA00010663"/>
    </source>
</evidence>
<dbReference type="InterPro" id="IPR000276">
    <property type="entry name" value="GPCR_Rhodpsn"/>
</dbReference>
<keyword evidence="7" id="KW-0675">Receptor</keyword>
<dbReference type="Gene3D" id="1.20.1070.10">
    <property type="entry name" value="Rhodopsin 7-helix transmembrane proteins"/>
    <property type="match status" value="1"/>
</dbReference>
<evidence type="ECO:0000259" key="10">
    <source>
        <dbReference type="PROSITE" id="PS50262"/>
    </source>
</evidence>
<keyword evidence="3 9" id="KW-0812">Transmembrane</keyword>
<evidence type="ECO:0000256" key="6">
    <source>
        <dbReference type="ARBA" id="ARBA00023136"/>
    </source>
</evidence>
<dbReference type="EMBL" id="OC862011">
    <property type="protein sequence ID" value="CAD7629884.1"/>
    <property type="molecule type" value="Genomic_DNA"/>
</dbReference>
<evidence type="ECO:0000256" key="5">
    <source>
        <dbReference type="ARBA" id="ARBA00023040"/>
    </source>
</evidence>
<keyword evidence="8" id="KW-0807">Transducer</keyword>
<comment type="similarity">
    <text evidence="2">Belongs to the G-protein coupled receptor 1 family.</text>
</comment>
<gene>
    <name evidence="11" type="ORF">OSB1V03_LOCUS10299</name>
</gene>
<feature type="transmembrane region" description="Helical" evidence="9">
    <location>
        <begin position="112"/>
        <end position="135"/>
    </location>
</feature>
<evidence type="ECO:0000313" key="11">
    <source>
        <dbReference type="EMBL" id="CAD7629884.1"/>
    </source>
</evidence>
<dbReference type="AlphaFoldDB" id="A0A7R9Q3C5"/>
<accession>A0A7R9Q3C5</accession>
<dbReference type="Pfam" id="PF00001">
    <property type="entry name" value="7tm_1"/>
    <property type="match status" value="1"/>
</dbReference>
<name>A0A7R9Q3C5_9ACAR</name>
<keyword evidence="5" id="KW-0297">G-protein coupled receptor</keyword>
<evidence type="ECO:0000256" key="4">
    <source>
        <dbReference type="ARBA" id="ARBA00022989"/>
    </source>
</evidence>
<dbReference type="PANTHER" id="PTHR24235:SF29">
    <property type="entry name" value="GH23382P"/>
    <property type="match status" value="1"/>
</dbReference>
<keyword evidence="4 9" id="KW-1133">Transmembrane helix</keyword>
<dbReference type="OrthoDB" id="9046662at2759"/>
<sequence>MRGTRLMPMEDLMNVTIDDLKNDELNEILADFMKKEHTFDHGTETLLKVLYTLLIVSGILANIVIIGVIIVNKRLFTSNNILLINLFVSDILLCIFCMPFTLIAITRRSWPFGAAICKLVPFIQAVTTFVSAVTISSIAIDRMFQITANQYSVRGLVTQSSPKLMKYGFYTLIIWIISMLLSAPICVYQSVVGFGIKELILYDKCVENWPNNNRGIYSFVILITQLLIPSCVMLVSHYRIRSHLNSNRIIRWSNYHFRQHSSSSSIHSINNNNNDENIRHLIF</sequence>
<evidence type="ECO:0000256" key="3">
    <source>
        <dbReference type="ARBA" id="ARBA00022692"/>
    </source>
</evidence>
<keyword evidence="12" id="KW-1185">Reference proteome</keyword>
<evidence type="ECO:0000256" key="8">
    <source>
        <dbReference type="ARBA" id="ARBA00023224"/>
    </source>
</evidence>
<feature type="transmembrane region" description="Helical" evidence="9">
    <location>
        <begin position="83"/>
        <end position="106"/>
    </location>
</feature>
<reference evidence="11" key="1">
    <citation type="submission" date="2020-11" db="EMBL/GenBank/DDBJ databases">
        <authorList>
            <person name="Tran Van P."/>
        </authorList>
    </citation>
    <scope>NUCLEOTIDE SEQUENCE</scope>
</reference>
<organism evidence="11">
    <name type="scientific">Medioppia subpectinata</name>
    <dbReference type="NCBI Taxonomy" id="1979941"/>
    <lineage>
        <taxon>Eukaryota</taxon>
        <taxon>Metazoa</taxon>
        <taxon>Ecdysozoa</taxon>
        <taxon>Arthropoda</taxon>
        <taxon>Chelicerata</taxon>
        <taxon>Arachnida</taxon>
        <taxon>Acari</taxon>
        <taxon>Acariformes</taxon>
        <taxon>Sarcoptiformes</taxon>
        <taxon>Oribatida</taxon>
        <taxon>Brachypylina</taxon>
        <taxon>Oppioidea</taxon>
        <taxon>Oppiidae</taxon>
        <taxon>Medioppia</taxon>
    </lineage>
</organism>
<dbReference type="PRINTS" id="PR00237">
    <property type="entry name" value="GPCRRHODOPSN"/>
</dbReference>
<feature type="transmembrane region" description="Helical" evidence="9">
    <location>
        <begin position="169"/>
        <end position="196"/>
    </location>
</feature>
<dbReference type="PROSITE" id="PS50262">
    <property type="entry name" value="G_PROTEIN_RECEP_F1_2"/>
    <property type="match status" value="1"/>
</dbReference>
<dbReference type="Proteomes" id="UP000759131">
    <property type="component" value="Unassembled WGS sequence"/>
</dbReference>
<dbReference type="GO" id="GO:0004930">
    <property type="term" value="F:G protein-coupled receptor activity"/>
    <property type="evidence" value="ECO:0007669"/>
    <property type="project" value="UniProtKB-KW"/>
</dbReference>
<dbReference type="InterPro" id="IPR017452">
    <property type="entry name" value="GPCR_Rhodpsn_7TM"/>
</dbReference>
<evidence type="ECO:0000313" key="12">
    <source>
        <dbReference type="Proteomes" id="UP000759131"/>
    </source>
</evidence>
<dbReference type="EMBL" id="CAJPIZ010007436">
    <property type="protein sequence ID" value="CAG2110314.1"/>
    <property type="molecule type" value="Genomic_DNA"/>
</dbReference>